<evidence type="ECO:0000313" key="2">
    <source>
        <dbReference type="EMBL" id="GBM09154.1"/>
    </source>
</evidence>
<dbReference type="Proteomes" id="UP000499080">
    <property type="component" value="Unassembled WGS sequence"/>
</dbReference>
<feature type="compositionally biased region" description="Low complexity" evidence="1">
    <location>
        <begin position="51"/>
        <end position="60"/>
    </location>
</feature>
<accession>A0A4Y2CZJ3</accession>
<sequence length="99" mass="11116">MTHFQLVIVSKNNTDNYGKTSQIIFEAQNKSITGSVDRRKSAAPIPPPPKKVFVPDKSSPTEQWCSGQKKWHHKLILGKRWPSGKVSASGPEGFETRFH</sequence>
<keyword evidence="3" id="KW-1185">Reference proteome</keyword>
<comment type="caution">
    <text evidence="2">The sequence shown here is derived from an EMBL/GenBank/DDBJ whole genome shotgun (WGS) entry which is preliminary data.</text>
</comment>
<evidence type="ECO:0000256" key="1">
    <source>
        <dbReference type="SAM" id="MobiDB-lite"/>
    </source>
</evidence>
<evidence type="ECO:0000313" key="3">
    <source>
        <dbReference type="Proteomes" id="UP000499080"/>
    </source>
</evidence>
<reference evidence="2 3" key="1">
    <citation type="journal article" date="2019" name="Sci. Rep.">
        <title>Orb-weaving spider Araneus ventricosus genome elucidates the spidroin gene catalogue.</title>
        <authorList>
            <person name="Kono N."/>
            <person name="Nakamura H."/>
            <person name="Ohtoshi R."/>
            <person name="Moran D.A.P."/>
            <person name="Shinohara A."/>
            <person name="Yoshida Y."/>
            <person name="Fujiwara M."/>
            <person name="Mori M."/>
            <person name="Tomita M."/>
            <person name="Arakawa K."/>
        </authorList>
    </citation>
    <scope>NUCLEOTIDE SEQUENCE [LARGE SCALE GENOMIC DNA]</scope>
</reference>
<feature type="region of interest" description="Disordered" evidence="1">
    <location>
        <begin position="34"/>
        <end position="65"/>
    </location>
</feature>
<organism evidence="2 3">
    <name type="scientific">Araneus ventricosus</name>
    <name type="common">Orbweaver spider</name>
    <name type="synonym">Epeira ventricosa</name>
    <dbReference type="NCBI Taxonomy" id="182803"/>
    <lineage>
        <taxon>Eukaryota</taxon>
        <taxon>Metazoa</taxon>
        <taxon>Ecdysozoa</taxon>
        <taxon>Arthropoda</taxon>
        <taxon>Chelicerata</taxon>
        <taxon>Arachnida</taxon>
        <taxon>Araneae</taxon>
        <taxon>Araneomorphae</taxon>
        <taxon>Entelegynae</taxon>
        <taxon>Araneoidea</taxon>
        <taxon>Araneidae</taxon>
        <taxon>Araneus</taxon>
    </lineage>
</organism>
<name>A0A4Y2CZJ3_ARAVE</name>
<dbReference type="EMBL" id="BGPR01000266">
    <property type="protein sequence ID" value="GBM09154.1"/>
    <property type="molecule type" value="Genomic_DNA"/>
</dbReference>
<protein>
    <submittedName>
        <fullName evidence="2">Uncharacterized protein</fullName>
    </submittedName>
</protein>
<proteinExistence type="predicted"/>
<dbReference type="AlphaFoldDB" id="A0A4Y2CZJ3"/>
<gene>
    <name evidence="2" type="ORF">AVEN_226677_1</name>
</gene>